<keyword evidence="6 8" id="KW-0675">Receptor</keyword>
<evidence type="ECO:0000256" key="9">
    <source>
        <dbReference type="SAM" id="Phobius"/>
    </source>
</evidence>
<dbReference type="GO" id="GO:0004930">
    <property type="term" value="F:G protein-coupled receptor activity"/>
    <property type="evidence" value="ECO:0007669"/>
    <property type="project" value="UniProtKB-KW"/>
</dbReference>
<evidence type="ECO:0000256" key="2">
    <source>
        <dbReference type="ARBA" id="ARBA00022692"/>
    </source>
</evidence>
<dbReference type="Proteomes" id="UP000735302">
    <property type="component" value="Unassembled WGS sequence"/>
</dbReference>
<dbReference type="PANTHER" id="PTHR45695">
    <property type="entry name" value="LEUCOKININ RECEPTOR-RELATED"/>
    <property type="match status" value="1"/>
</dbReference>
<dbReference type="PROSITE" id="PS00237">
    <property type="entry name" value="G_PROTEIN_RECEP_F1_1"/>
    <property type="match status" value="1"/>
</dbReference>
<reference evidence="11 12" key="1">
    <citation type="journal article" date="2021" name="Elife">
        <title>Chloroplast acquisition without the gene transfer in kleptoplastic sea slugs, Plakobranchus ocellatus.</title>
        <authorList>
            <person name="Maeda T."/>
            <person name="Takahashi S."/>
            <person name="Yoshida T."/>
            <person name="Shimamura S."/>
            <person name="Takaki Y."/>
            <person name="Nagai Y."/>
            <person name="Toyoda A."/>
            <person name="Suzuki Y."/>
            <person name="Arimoto A."/>
            <person name="Ishii H."/>
            <person name="Satoh N."/>
            <person name="Nishiyama T."/>
            <person name="Hasebe M."/>
            <person name="Maruyama T."/>
            <person name="Minagawa J."/>
            <person name="Obokata J."/>
            <person name="Shigenobu S."/>
        </authorList>
    </citation>
    <scope>NUCLEOTIDE SEQUENCE [LARGE SCALE GENOMIC DNA]</scope>
</reference>
<keyword evidence="3 9" id="KW-1133">Transmembrane helix</keyword>
<dbReference type="PROSITE" id="PS50262">
    <property type="entry name" value="G_PROTEIN_RECEP_F1_2"/>
    <property type="match status" value="1"/>
</dbReference>
<feature type="transmembrane region" description="Helical" evidence="9">
    <location>
        <begin position="101"/>
        <end position="120"/>
    </location>
</feature>
<evidence type="ECO:0000313" key="12">
    <source>
        <dbReference type="Proteomes" id="UP000735302"/>
    </source>
</evidence>
<evidence type="ECO:0000256" key="8">
    <source>
        <dbReference type="RuleBase" id="RU000688"/>
    </source>
</evidence>
<dbReference type="SUPFAM" id="SSF81321">
    <property type="entry name" value="Family A G protein-coupled receptor-like"/>
    <property type="match status" value="1"/>
</dbReference>
<keyword evidence="5 9" id="KW-0472">Membrane</keyword>
<sequence length="451" mass="51493">MCKIYYFVQSLTYTASVLLLMAVAAERYIAILHPLRSRFLVTQTRLIISQIGIWVVSAAYNSPDLTMFNLYAVQKENSTVYFCFSTKPYTNMRNYYTVNFGLWYILPLSLMTFMYLRVAYTLWESGKMVTNDIRLQSFAQNRPSLRQRSVACCDSNIGATHCQKLSPYLHKASSPRVFRCATHGTHLEQENRKSWPHACPDRPYENCRLAASTKNADVGLSLLLCGACKDRPDLGNRDVCKSDDCVINNNAARENSQQRLLGETVLHNTSLPGPTSCSISLYRQHNCRSGRAPTCSRCSPACHHTCFSSKSRPKRYISCDFSMEASETTSTDEYEMQLAAAVKSSNKAIPRRVRVQYRVNSERVLNSRKRVIRLLVVVLLTFAVCVLPFHLKFVLLFWHVYPTPSSRLDILSPLAFVLLYTNSAINPILFWVFSDTFRRSLSDSLKRSCWK</sequence>
<feature type="transmembrane region" description="Helical" evidence="9">
    <location>
        <begin position="371"/>
        <end position="398"/>
    </location>
</feature>
<comment type="subcellular location">
    <subcellularLocation>
        <location evidence="1">Membrane</location>
        <topology evidence="1">Multi-pass membrane protein</topology>
    </subcellularLocation>
</comment>
<dbReference type="InterPro" id="IPR017452">
    <property type="entry name" value="GPCR_Rhodpsn_7TM"/>
</dbReference>
<proteinExistence type="inferred from homology"/>
<keyword evidence="4 8" id="KW-0297">G-protein coupled receptor</keyword>
<evidence type="ECO:0000256" key="5">
    <source>
        <dbReference type="ARBA" id="ARBA00023136"/>
    </source>
</evidence>
<feature type="transmembrane region" description="Helical" evidence="9">
    <location>
        <begin position="6"/>
        <end position="25"/>
    </location>
</feature>
<keyword evidence="12" id="KW-1185">Reference proteome</keyword>
<evidence type="ECO:0000256" key="6">
    <source>
        <dbReference type="ARBA" id="ARBA00023170"/>
    </source>
</evidence>
<dbReference type="InterPro" id="IPR000276">
    <property type="entry name" value="GPCR_Rhodpsn"/>
</dbReference>
<name>A0AAV4ABK0_9GAST</name>
<dbReference type="Gene3D" id="1.20.1070.10">
    <property type="entry name" value="Rhodopsin 7-helix transmembrane proteins"/>
    <property type="match status" value="2"/>
</dbReference>
<evidence type="ECO:0000256" key="1">
    <source>
        <dbReference type="ARBA" id="ARBA00004141"/>
    </source>
</evidence>
<accession>A0AAV4ABK0</accession>
<keyword evidence="2 8" id="KW-0812">Transmembrane</keyword>
<dbReference type="GO" id="GO:0005886">
    <property type="term" value="C:plasma membrane"/>
    <property type="evidence" value="ECO:0007669"/>
    <property type="project" value="TreeGrafter"/>
</dbReference>
<evidence type="ECO:0000256" key="3">
    <source>
        <dbReference type="ARBA" id="ARBA00022989"/>
    </source>
</evidence>
<feature type="transmembrane region" description="Helical" evidence="9">
    <location>
        <begin position="410"/>
        <end position="433"/>
    </location>
</feature>
<dbReference type="PRINTS" id="PR00237">
    <property type="entry name" value="GPCRRHODOPSN"/>
</dbReference>
<feature type="domain" description="G-protein coupled receptors family 1 profile" evidence="10">
    <location>
        <begin position="1"/>
        <end position="430"/>
    </location>
</feature>
<evidence type="ECO:0000259" key="10">
    <source>
        <dbReference type="PROSITE" id="PS50262"/>
    </source>
</evidence>
<comment type="caution">
    <text evidence="11">The sequence shown here is derived from an EMBL/GenBank/DDBJ whole genome shotgun (WGS) entry which is preliminary data.</text>
</comment>
<evidence type="ECO:0000256" key="7">
    <source>
        <dbReference type="ARBA" id="ARBA00023224"/>
    </source>
</evidence>
<organism evidence="11 12">
    <name type="scientific">Plakobranchus ocellatus</name>
    <dbReference type="NCBI Taxonomy" id="259542"/>
    <lineage>
        <taxon>Eukaryota</taxon>
        <taxon>Metazoa</taxon>
        <taxon>Spiralia</taxon>
        <taxon>Lophotrochozoa</taxon>
        <taxon>Mollusca</taxon>
        <taxon>Gastropoda</taxon>
        <taxon>Heterobranchia</taxon>
        <taxon>Euthyneura</taxon>
        <taxon>Panpulmonata</taxon>
        <taxon>Sacoglossa</taxon>
        <taxon>Placobranchoidea</taxon>
        <taxon>Plakobranchidae</taxon>
        <taxon>Plakobranchus</taxon>
    </lineage>
</organism>
<comment type="similarity">
    <text evidence="8">Belongs to the G-protein coupled receptor 1 family.</text>
</comment>
<dbReference type="Pfam" id="PF00001">
    <property type="entry name" value="7tm_1"/>
    <property type="match status" value="1"/>
</dbReference>
<dbReference type="EMBL" id="BLXT01003741">
    <property type="protein sequence ID" value="GFO04745.1"/>
    <property type="molecule type" value="Genomic_DNA"/>
</dbReference>
<evidence type="ECO:0000313" key="11">
    <source>
        <dbReference type="EMBL" id="GFO04745.1"/>
    </source>
</evidence>
<gene>
    <name evidence="11" type="ORF">PoB_003125000</name>
</gene>
<dbReference type="AlphaFoldDB" id="A0AAV4ABK0"/>
<dbReference type="PANTHER" id="PTHR45695:SF9">
    <property type="entry name" value="LEUCOKININ RECEPTOR"/>
    <property type="match status" value="1"/>
</dbReference>
<evidence type="ECO:0000256" key="4">
    <source>
        <dbReference type="ARBA" id="ARBA00023040"/>
    </source>
</evidence>
<keyword evidence="7 8" id="KW-0807">Transducer</keyword>
<protein>
    <submittedName>
        <fullName evidence="11">Cholecystokinin receptor type a</fullName>
    </submittedName>
</protein>